<sequence length="118" mass="14121">MMKKFITIIYITALAVFSVSSFADEGPGNAQDKGKKQHEQHDQKHHNDDEKHRNYEHDSKHMDKHHDKKMDKERKELGKGSEQGQESREEHSQKWSNFEDDDKSDEARRPWWKFWGND</sequence>
<feature type="region of interest" description="Disordered" evidence="1">
    <location>
        <begin position="22"/>
        <end position="118"/>
    </location>
</feature>
<gene>
    <name evidence="3" type="ordered locus">Q7A_588</name>
</gene>
<dbReference type="HOGENOM" id="CLU_2070344_0_0_6"/>
<protein>
    <submittedName>
        <fullName evidence="3">Uncharacterized protein</fullName>
    </submittedName>
</protein>
<evidence type="ECO:0000256" key="2">
    <source>
        <dbReference type="SAM" id="SignalP"/>
    </source>
</evidence>
<feature type="compositionally biased region" description="Basic and acidic residues" evidence="1">
    <location>
        <begin position="32"/>
        <end position="93"/>
    </location>
</feature>
<accession>I1XGB5</accession>
<dbReference type="RefSeq" id="WP_014705809.1">
    <property type="nucleotide sequence ID" value="NC_017857.3"/>
</dbReference>
<dbReference type="AlphaFoldDB" id="I1XGB5"/>
<evidence type="ECO:0000313" key="4">
    <source>
        <dbReference type="Proteomes" id="UP000009144"/>
    </source>
</evidence>
<reference evidence="3 4" key="2">
    <citation type="journal article" date="2013" name="Int. J. Syst. Evol. Microbiol.">
        <title>Methylophaga nitratireducenticrescens sp. nov. and Methylophaga frappieri sp. nov., isolated from the biofilm of the methanol-fed denitrification system treating the seawater at the Montreal Biodome.</title>
        <authorList>
            <person name="Villeneuve C."/>
            <person name="Martineau C."/>
            <person name="Mauffrey F."/>
            <person name="Villemur R."/>
        </authorList>
    </citation>
    <scope>NUCLEOTIDE SEQUENCE [LARGE SCALE GENOMIC DNA]</scope>
    <source>
        <strain evidence="3 4">JAM1</strain>
    </source>
</reference>
<keyword evidence="4" id="KW-1185">Reference proteome</keyword>
<dbReference type="eggNOG" id="ENOG5033EYH">
    <property type="taxonomic scope" value="Bacteria"/>
</dbReference>
<dbReference type="KEGG" id="mej:Q7A_588"/>
<evidence type="ECO:0000313" key="3">
    <source>
        <dbReference type="EMBL" id="AFI83434.1"/>
    </source>
</evidence>
<dbReference type="EMBL" id="CP003390">
    <property type="protein sequence ID" value="AFI83434.1"/>
    <property type="molecule type" value="Genomic_DNA"/>
</dbReference>
<feature type="chain" id="PRO_5015093852" evidence="2">
    <location>
        <begin position="24"/>
        <end position="118"/>
    </location>
</feature>
<reference evidence="3 4" key="1">
    <citation type="journal article" date="2012" name="J. Bacteriol.">
        <title>Complete genome sequences of Methylophaga sp. strain JAM1 and Methylophaga sp. strain JAM7.</title>
        <authorList>
            <person name="Villeneuve C."/>
            <person name="Martineau C."/>
            <person name="Mauffrey F."/>
            <person name="Villemur R."/>
        </authorList>
    </citation>
    <scope>NUCLEOTIDE SEQUENCE [LARGE SCALE GENOMIC DNA]</scope>
    <source>
        <strain evidence="3 4">JAM1</strain>
    </source>
</reference>
<keyword evidence="2" id="KW-0732">Signal</keyword>
<name>I1XGB5_METNJ</name>
<dbReference type="PATRIC" id="fig|754476.3.peg.579"/>
<evidence type="ECO:0000256" key="1">
    <source>
        <dbReference type="SAM" id="MobiDB-lite"/>
    </source>
</evidence>
<organism evidence="3 4">
    <name type="scientific">Methylophaga nitratireducenticrescens</name>
    <dbReference type="NCBI Taxonomy" id="754476"/>
    <lineage>
        <taxon>Bacteria</taxon>
        <taxon>Pseudomonadati</taxon>
        <taxon>Pseudomonadota</taxon>
        <taxon>Gammaproteobacteria</taxon>
        <taxon>Thiotrichales</taxon>
        <taxon>Piscirickettsiaceae</taxon>
        <taxon>Methylophaga</taxon>
    </lineage>
</organism>
<feature type="signal peptide" evidence="2">
    <location>
        <begin position="1"/>
        <end position="23"/>
    </location>
</feature>
<dbReference type="Proteomes" id="UP000009144">
    <property type="component" value="Chromosome"/>
</dbReference>
<proteinExistence type="predicted"/>